<dbReference type="Gene3D" id="3.40.640.10">
    <property type="entry name" value="Type I PLP-dependent aspartate aminotransferase-like (Major domain)"/>
    <property type="match status" value="1"/>
</dbReference>
<dbReference type="PANTHER" id="PTHR42858">
    <property type="entry name" value="AMINOTRANSFERASE"/>
    <property type="match status" value="1"/>
</dbReference>
<accession>A0A0H5C5N9</accession>
<dbReference type="SUPFAM" id="SSF53383">
    <property type="entry name" value="PLP-dependent transferases"/>
    <property type="match status" value="1"/>
</dbReference>
<gene>
    <name evidence="2" type="primary">YEY2</name>
    <name evidence="2" type="ORF">BN1211_3645</name>
</gene>
<dbReference type="PANTHER" id="PTHR42858:SF1">
    <property type="entry name" value="LD15494P"/>
    <property type="match status" value="1"/>
</dbReference>
<dbReference type="Gene3D" id="3.90.1150.10">
    <property type="entry name" value="Aspartate Aminotransferase, domain 1"/>
    <property type="match status" value="1"/>
</dbReference>
<name>A0A0H5C5N9_CYBJN</name>
<dbReference type="CDD" id="cd00609">
    <property type="entry name" value="AAT_like"/>
    <property type="match status" value="1"/>
</dbReference>
<dbReference type="InterPro" id="IPR015422">
    <property type="entry name" value="PyrdxlP-dep_Trfase_small"/>
</dbReference>
<dbReference type="AlphaFoldDB" id="A0A0H5C5N9"/>
<evidence type="ECO:0000313" key="2">
    <source>
        <dbReference type="EMBL" id="CEP23127.1"/>
    </source>
</evidence>
<dbReference type="GO" id="GO:0047536">
    <property type="term" value="F:2-aminoadipate transaminase activity"/>
    <property type="evidence" value="ECO:0007669"/>
    <property type="project" value="TreeGrafter"/>
</dbReference>
<evidence type="ECO:0000259" key="1">
    <source>
        <dbReference type="Pfam" id="PF00155"/>
    </source>
</evidence>
<reference evidence="3" key="1">
    <citation type="journal article" date="2015" name="J. Biotechnol.">
        <title>The structure of the Cyberlindnera jadinii genome and its relation to Candida utilis analyzed by the occurrence of single nucleotide polymorphisms.</title>
        <authorList>
            <person name="Rupp O."/>
            <person name="Brinkrolf K."/>
            <person name="Buerth C."/>
            <person name="Kunigo M."/>
            <person name="Schneider J."/>
            <person name="Jaenicke S."/>
            <person name="Goesmann A."/>
            <person name="Puehler A."/>
            <person name="Jaeger K.-E."/>
            <person name="Ernst J.F."/>
        </authorList>
    </citation>
    <scope>NUCLEOTIDE SEQUENCE [LARGE SCALE GENOMIC DNA]</scope>
    <source>
        <strain evidence="3">ATCC 18201 / CBS 1600 / BCRC 20928 / JCM 3617 / NBRC 0987 / NRRL Y-1542</strain>
    </source>
</reference>
<dbReference type="FunFam" id="3.40.640.10:FF:000080">
    <property type="entry name" value="Aminotransferase, putative"/>
    <property type="match status" value="1"/>
</dbReference>
<dbReference type="Pfam" id="PF00155">
    <property type="entry name" value="Aminotran_1_2"/>
    <property type="match status" value="1"/>
</dbReference>
<sequence>MGINFFKGHPTESLLPSKAITEAVTKLLTGPRDFDLGNMWRAYGMDLCVEQWWTDHYTDPEDRHPLSYGSDQGSLWVRTEIARFHSKVFRDAGTEPSHINLTGGASYGIMNILAQTTLPHTGYTKQAFIISPTYFLINETFIDAGFGGKLTAIDELEGTIDFALLETKLRHFSSGSGSDEGDLDLINAPTAATKKKIYKFVLYCIPSFSNPGGETYDLATRSKLIDLAREYDMLIITDDVYDLLDYTQPLDKLPVVLPRLTHLDRLTAKNDYGNTVSNSTFSKLIAPGLRVGYQESINDKLVFQLCQGGANVSGGSPSQLNSMIVGTILKEGLIDGIINGFRRQYAERAKHLRSAITKYLPRDTTAFGFDGGYFTWVTLPQGYDSRRIVKKLKEEYDVLLAGGENFEVVGDKRDWGSRSVRLSISYLSVAEIDQGVETWGKVIDELYPQK</sequence>
<dbReference type="InterPro" id="IPR004839">
    <property type="entry name" value="Aminotransferase_I/II_large"/>
</dbReference>
<protein>
    <recommendedName>
        <fullName evidence="1">Aminotransferase class I/classII large domain-containing protein</fullName>
    </recommendedName>
</protein>
<organism evidence="2 3">
    <name type="scientific">Cyberlindnera jadinii (strain ATCC 18201 / CBS 1600 / BCRC 20928 / JCM 3617 / NBRC 0987 / NRRL Y-1542)</name>
    <name type="common">Torula yeast</name>
    <name type="synonym">Candida utilis</name>
    <dbReference type="NCBI Taxonomy" id="983966"/>
    <lineage>
        <taxon>Eukaryota</taxon>
        <taxon>Fungi</taxon>
        <taxon>Dikarya</taxon>
        <taxon>Ascomycota</taxon>
        <taxon>Saccharomycotina</taxon>
        <taxon>Saccharomycetes</taxon>
        <taxon>Phaffomycetales</taxon>
        <taxon>Phaffomycetaceae</taxon>
        <taxon>Cyberlindnera</taxon>
    </lineage>
</organism>
<proteinExistence type="predicted"/>
<dbReference type="InterPro" id="IPR015424">
    <property type="entry name" value="PyrdxlP-dep_Trfase"/>
</dbReference>
<dbReference type="GO" id="GO:0030170">
    <property type="term" value="F:pyridoxal phosphate binding"/>
    <property type="evidence" value="ECO:0007669"/>
    <property type="project" value="InterPro"/>
</dbReference>
<evidence type="ECO:0000313" key="3">
    <source>
        <dbReference type="Proteomes" id="UP000038830"/>
    </source>
</evidence>
<feature type="domain" description="Aminotransferase class I/classII large" evidence="1">
    <location>
        <begin position="67"/>
        <end position="437"/>
    </location>
</feature>
<dbReference type="InterPro" id="IPR015421">
    <property type="entry name" value="PyrdxlP-dep_Trfase_major"/>
</dbReference>
<dbReference type="EMBL" id="CDQK01000004">
    <property type="protein sequence ID" value="CEP23127.1"/>
    <property type="molecule type" value="Genomic_DNA"/>
</dbReference>
<dbReference type="Proteomes" id="UP000038830">
    <property type="component" value="Unassembled WGS sequence"/>
</dbReference>